<name>A0A8X6VPB2_TRICX</name>
<keyword evidence="2" id="KW-1185">Reference proteome</keyword>
<dbReference type="Proteomes" id="UP000887159">
    <property type="component" value="Unassembled WGS sequence"/>
</dbReference>
<protein>
    <submittedName>
        <fullName evidence="1">Uncharacterized protein</fullName>
    </submittedName>
</protein>
<reference evidence="1" key="1">
    <citation type="submission" date="2020-08" db="EMBL/GenBank/DDBJ databases">
        <title>Multicomponent nature underlies the extraordinary mechanical properties of spider dragline silk.</title>
        <authorList>
            <person name="Kono N."/>
            <person name="Nakamura H."/>
            <person name="Mori M."/>
            <person name="Yoshida Y."/>
            <person name="Ohtoshi R."/>
            <person name="Malay A.D."/>
            <person name="Moran D.A.P."/>
            <person name="Tomita M."/>
            <person name="Numata K."/>
            <person name="Arakawa K."/>
        </authorList>
    </citation>
    <scope>NUCLEOTIDE SEQUENCE</scope>
</reference>
<evidence type="ECO:0000313" key="2">
    <source>
        <dbReference type="Proteomes" id="UP000887159"/>
    </source>
</evidence>
<dbReference type="AlphaFoldDB" id="A0A8X6VPB2"/>
<accession>A0A8X6VPB2</accession>
<evidence type="ECO:0000313" key="1">
    <source>
        <dbReference type="EMBL" id="GFY15459.1"/>
    </source>
</evidence>
<dbReference type="EMBL" id="BMAU01021334">
    <property type="protein sequence ID" value="GFY15459.1"/>
    <property type="molecule type" value="Genomic_DNA"/>
</dbReference>
<proteinExistence type="predicted"/>
<comment type="caution">
    <text evidence="1">The sequence shown here is derived from an EMBL/GenBank/DDBJ whole genome shotgun (WGS) entry which is preliminary data.</text>
</comment>
<sequence>MSSFLVLREGDNRNRWRDGQVCSDIGQGIMALWARRPGCVLETKKTLERGARPWMEKKPCPGSRKHERRALVGTDWKRALKRKGLSSRLERRGRIDDERRWR</sequence>
<organism evidence="1 2">
    <name type="scientific">Trichonephila clavipes</name>
    <name type="common">Golden silk orbweaver</name>
    <name type="synonym">Nephila clavipes</name>
    <dbReference type="NCBI Taxonomy" id="2585209"/>
    <lineage>
        <taxon>Eukaryota</taxon>
        <taxon>Metazoa</taxon>
        <taxon>Ecdysozoa</taxon>
        <taxon>Arthropoda</taxon>
        <taxon>Chelicerata</taxon>
        <taxon>Arachnida</taxon>
        <taxon>Araneae</taxon>
        <taxon>Araneomorphae</taxon>
        <taxon>Entelegynae</taxon>
        <taxon>Araneoidea</taxon>
        <taxon>Nephilidae</taxon>
        <taxon>Trichonephila</taxon>
    </lineage>
</organism>
<gene>
    <name evidence="1" type="ORF">TNCV_1572701</name>
</gene>